<dbReference type="GeneID" id="110086459"/>
<feature type="region of interest" description="Disordered" evidence="3">
    <location>
        <begin position="687"/>
        <end position="716"/>
    </location>
</feature>
<evidence type="ECO:0000256" key="2">
    <source>
        <dbReference type="PROSITE-ProRule" id="PRU00196"/>
    </source>
</evidence>
<keyword evidence="1 2" id="KW-1015">Disulfide bond</keyword>
<feature type="region of interest" description="Disordered" evidence="3">
    <location>
        <begin position="740"/>
        <end position="760"/>
    </location>
</feature>
<organism evidence="5 6">
    <name type="scientific">Pogona vitticeps</name>
    <name type="common">central bearded dragon</name>
    <dbReference type="NCBI Taxonomy" id="103695"/>
    <lineage>
        <taxon>Eukaryota</taxon>
        <taxon>Metazoa</taxon>
        <taxon>Chordata</taxon>
        <taxon>Craniata</taxon>
        <taxon>Vertebrata</taxon>
        <taxon>Euteleostomi</taxon>
        <taxon>Lepidosauria</taxon>
        <taxon>Squamata</taxon>
        <taxon>Bifurcata</taxon>
        <taxon>Unidentata</taxon>
        <taxon>Episquamata</taxon>
        <taxon>Toxicofera</taxon>
        <taxon>Iguania</taxon>
        <taxon>Acrodonta</taxon>
        <taxon>Agamidae</taxon>
        <taxon>Amphibolurinae</taxon>
        <taxon>Pogona</taxon>
    </lineage>
</organism>
<dbReference type="PROSITE" id="PS00420">
    <property type="entry name" value="SRCR_1"/>
    <property type="match status" value="1"/>
</dbReference>
<dbReference type="PROSITE" id="PS50287">
    <property type="entry name" value="SRCR_2"/>
    <property type="match status" value="3"/>
</dbReference>
<feature type="disulfide bond" evidence="2">
    <location>
        <begin position="93"/>
        <end position="103"/>
    </location>
</feature>
<evidence type="ECO:0000256" key="3">
    <source>
        <dbReference type="SAM" id="MobiDB-lite"/>
    </source>
</evidence>
<feature type="disulfide bond" evidence="2">
    <location>
        <begin position="407"/>
        <end position="417"/>
    </location>
</feature>
<feature type="region of interest" description="Disordered" evidence="3">
    <location>
        <begin position="147"/>
        <end position="166"/>
    </location>
</feature>
<feature type="disulfide bond" evidence="2">
    <location>
        <begin position="191"/>
        <end position="255"/>
    </location>
</feature>
<protein>
    <recommendedName>
        <fullName evidence="4">SRCR domain-containing protein</fullName>
    </recommendedName>
</protein>
<dbReference type="PANTHER" id="PTHR48071">
    <property type="entry name" value="SRCR DOMAIN-CONTAINING PROTEIN"/>
    <property type="match status" value="1"/>
</dbReference>
<feature type="compositionally biased region" description="Polar residues" evidence="3">
    <location>
        <begin position="656"/>
        <end position="665"/>
    </location>
</feature>
<keyword evidence="5" id="KW-1185">Reference proteome</keyword>
<evidence type="ECO:0000313" key="6">
    <source>
        <dbReference type="RefSeq" id="XP_020663048.2"/>
    </source>
</evidence>
<feature type="domain" description="SRCR" evidence="4">
    <location>
        <begin position="24"/>
        <end position="124"/>
    </location>
</feature>
<feature type="region of interest" description="Disordered" evidence="3">
    <location>
        <begin position="613"/>
        <end position="675"/>
    </location>
</feature>
<feature type="disulfide bond" evidence="2">
    <location>
        <begin position="49"/>
        <end position="113"/>
    </location>
</feature>
<feature type="region of interest" description="Disordered" evidence="3">
    <location>
        <begin position="285"/>
        <end position="328"/>
    </location>
</feature>
<gene>
    <name evidence="6" type="primary">LOC110086459</name>
</gene>
<dbReference type="Pfam" id="PF00530">
    <property type="entry name" value="SRCR"/>
    <property type="match status" value="3"/>
</dbReference>
<dbReference type="Proteomes" id="UP001652642">
    <property type="component" value="Chromosome 6"/>
</dbReference>
<feature type="disulfide bond" evidence="2">
    <location>
        <begin position="204"/>
        <end position="265"/>
    </location>
</feature>
<dbReference type="InterPro" id="IPR036772">
    <property type="entry name" value="SRCR-like_dom_sf"/>
</dbReference>
<dbReference type="GO" id="GO:0005886">
    <property type="term" value="C:plasma membrane"/>
    <property type="evidence" value="ECO:0007669"/>
    <property type="project" value="TreeGrafter"/>
</dbReference>
<feature type="compositionally biased region" description="Polar residues" evidence="3">
    <location>
        <begin position="816"/>
        <end position="832"/>
    </location>
</feature>
<accession>A0A6J0USU9</accession>
<evidence type="ECO:0000313" key="5">
    <source>
        <dbReference type="Proteomes" id="UP001652642"/>
    </source>
</evidence>
<sequence length="1104" mass="120354">WEGQTYWYLCHFSDPFLPAGSFPVRLIGGPNLCVGRVELFHQGKWGTVCDDDWDMQDAAVVCRELDCGEALSAPHGAWFGEGAGPIWLNEVRCVGTEWHLHSCRHLGFRRHVCTHEEDASVICSEQRFPPFTAAPPPTAFRRGELEEVTETGPHLSPTPAEGSPSLRLVGGRSHCSGRLEIFHEGQWGTVCDDMWDLLDVAVVCRALDCGEALAAPGGAFFGEGNSVIWLDDVQCQGEESTLAECHTSPWGTNNCRHSEDAGAVCSGEMPLAMVEEHMAMLSRTVAPQRSRSLAPKRIPRPVRPTRGQEEPVANEVSHTQESPKGHASEEILGGQWRVRLVGGPGSCAGRVEVLYKDHWGTVCDDGWDLVDAAVVCRELGCGAPLLSPGNARYGPGSGPIWLDDVNCTGSEFTLRRCRSQPWGKHNCNHHEDASVICTGKWKRLSLLKPSSDSNIAESTTTTTTTQSTRSVEKLGVHIMLHAFEATTATQSFPDEWETESFHPTYPTEPLTATQNVELEQEKNRKPINSMDIVKTTINPVIQQHIEEIESTTPPDTRVITHKSVQNPTYSSVEFQPSSAVWNLESENEIETATQEDMDKTVLNPEIIENVQDVESSSFPKTSIPPHIEEQKSTSHSVTFLHPLSMGDLESERKTEATNSLGTEHPTTPAPEMMVPTSHTRTTTYTYTGEQEPIHPSLKSQSSSTTKDLESKSVTEATSHWDMDKTIPNTEMLEMVQETASTSSTKTWTASHKREQKPTSTSIESLLSLDWGNLEFERENETVSPSGTEHPTATQGLKSVTDVVPSLHGDHTAEGPSVTQNTEPINSSDENQPTIAGWLQEPEGELETTTNVANEFVLFSNSLGVKVGMDLATTTEKEQSRDHLETVNPQILNSEENTSHRQQEGQNVDLQTVKPMASAFMLNTLSTLDATDVHKITDLPQRPVSHAAAIGELLQDGLVSSGDSENGMSYPDVTSAPDPTEAPGPNISSVEAVTHHPKPSKASPGCPIKHEPVGEDQGCGCSPPALGKLAHAMEGLHGELGSLSSAIHHQGFQLEAVARSLAELAAAMHHLVKILPILVQPAPAQSSSASFRQDEDLLLNQLPLQ</sequence>
<feature type="disulfide bond" evidence="2">
    <location>
        <begin position="62"/>
        <end position="123"/>
    </location>
</feature>
<evidence type="ECO:0000259" key="4">
    <source>
        <dbReference type="PROSITE" id="PS50287"/>
    </source>
</evidence>
<dbReference type="InterPro" id="IPR001190">
    <property type="entry name" value="SRCR"/>
</dbReference>
<dbReference type="OrthoDB" id="536948at2759"/>
<evidence type="ECO:0000256" key="1">
    <source>
        <dbReference type="ARBA" id="ARBA00023157"/>
    </source>
</evidence>
<proteinExistence type="predicted"/>
<feature type="compositionally biased region" description="Low complexity" evidence="3">
    <location>
        <begin position="740"/>
        <end position="749"/>
    </location>
</feature>
<feature type="non-terminal residue" evidence="6">
    <location>
        <position position="1"/>
    </location>
</feature>
<dbReference type="SMART" id="SM00202">
    <property type="entry name" value="SR"/>
    <property type="match status" value="3"/>
</dbReference>
<reference evidence="6" key="1">
    <citation type="submission" date="2025-08" db="UniProtKB">
        <authorList>
            <consortium name="RefSeq"/>
        </authorList>
    </citation>
    <scope>IDENTIFICATION</scope>
</reference>
<feature type="disulfide bond" evidence="2">
    <location>
        <begin position="363"/>
        <end position="427"/>
    </location>
</feature>
<feature type="region of interest" description="Disordered" evidence="3">
    <location>
        <begin position="957"/>
        <end position="1005"/>
    </location>
</feature>
<feature type="disulfide bond" evidence="2">
    <location>
        <begin position="376"/>
        <end position="437"/>
    </location>
</feature>
<dbReference type="RefSeq" id="XP_020663048.2">
    <property type="nucleotide sequence ID" value="XM_020807389.2"/>
</dbReference>
<feature type="compositionally biased region" description="Basic and acidic residues" evidence="3">
    <location>
        <begin position="706"/>
        <end position="716"/>
    </location>
</feature>
<dbReference type="PANTHER" id="PTHR48071:SF27">
    <property type="entry name" value="SCAVENGER RECEPTOR CYSTEINE-RICH TYPE 1 PROTEIN M130-LIKE"/>
    <property type="match status" value="1"/>
</dbReference>
<dbReference type="InParanoid" id="A0A6J0USU9"/>
<name>A0A6J0USU9_9SAUR</name>
<dbReference type="Gene3D" id="3.10.250.10">
    <property type="entry name" value="SRCR-like domain"/>
    <property type="match status" value="3"/>
</dbReference>
<dbReference type="AlphaFoldDB" id="A0A6J0USU9"/>
<dbReference type="GO" id="GO:0004252">
    <property type="term" value="F:serine-type endopeptidase activity"/>
    <property type="evidence" value="ECO:0007669"/>
    <property type="project" value="TreeGrafter"/>
</dbReference>
<dbReference type="GO" id="GO:0031638">
    <property type="term" value="P:zymogen activation"/>
    <property type="evidence" value="ECO:0007669"/>
    <property type="project" value="TreeGrafter"/>
</dbReference>
<feature type="disulfide bond" evidence="2">
    <location>
        <begin position="235"/>
        <end position="245"/>
    </location>
</feature>
<dbReference type="SUPFAM" id="SSF56487">
    <property type="entry name" value="SRCR-like"/>
    <property type="match status" value="3"/>
</dbReference>
<dbReference type="KEGG" id="pvt:110086459"/>
<feature type="region of interest" description="Disordered" evidence="3">
    <location>
        <begin position="804"/>
        <end position="832"/>
    </location>
</feature>
<feature type="domain" description="SRCR" evidence="4">
    <location>
        <begin position="338"/>
        <end position="438"/>
    </location>
</feature>
<feature type="domain" description="SRCR" evidence="4">
    <location>
        <begin position="166"/>
        <end position="266"/>
    </location>
</feature>
<dbReference type="PRINTS" id="PR00258">
    <property type="entry name" value="SPERACTRCPTR"/>
</dbReference>